<dbReference type="AlphaFoldDB" id="A0A1M6N3V1"/>
<evidence type="ECO:0000313" key="3">
    <source>
        <dbReference type="EMBL" id="SHJ90360.1"/>
    </source>
</evidence>
<organism evidence="3 4">
    <name type="scientific">Aequorivita viscosa</name>
    <dbReference type="NCBI Taxonomy" id="797419"/>
    <lineage>
        <taxon>Bacteria</taxon>
        <taxon>Pseudomonadati</taxon>
        <taxon>Bacteroidota</taxon>
        <taxon>Flavobacteriia</taxon>
        <taxon>Flavobacteriales</taxon>
        <taxon>Flavobacteriaceae</taxon>
        <taxon>Aequorivita</taxon>
    </lineage>
</organism>
<accession>A0A1M6N3V1</accession>
<evidence type="ECO:0000259" key="2">
    <source>
        <dbReference type="Pfam" id="PF13568"/>
    </source>
</evidence>
<proteinExistence type="predicted"/>
<dbReference type="Pfam" id="PF13568">
    <property type="entry name" value="OMP_b-brl_2"/>
    <property type="match status" value="1"/>
</dbReference>
<sequence>MKKTLLIIIAAFTLSTQAQETLFGVKAGLNLASIGGDDAGDAKTRSSFHIGGLVEIPVSEKFSVQPELLYSSQGAKGSEELLGEGVIVESKIKSDYINIPIMAKYYLIQGLSIEAGPQFGFLVSAKAEFELKGPGVLETASMDVKDLFNTFDLGVGLGTSYTLDMGVFFGARYNLGLSNINKDSGDTKNQNNVFQISAGYTF</sequence>
<keyword evidence="1" id="KW-0732">Signal</keyword>
<dbReference type="RefSeq" id="WP_073221426.1">
    <property type="nucleotide sequence ID" value="NZ_FNNS01000029.1"/>
</dbReference>
<feature type="chain" id="PRO_5009919660" evidence="1">
    <location>
        <begin position="19"/>
        <end position="202"/>
    </location>
</feature>
<dbReference type="EMBL" id="FQYV01000031">
    <property type="protein sequence ID" value="SHJ90360.1"/>
    <property type="molecule type" value="Genomic_DNA"/>
</dbReference>
<dbReference type="STRING" id="797419.SAMN05216556_12915"/>
<keyword evidence="4" id="KW-1185">Reference proteome</keyword>
<protein>
    <submittedName>
        <fullName evidence="3">Outer membrane protein beta-barrel domain-containing protein</fullName>
    </submittedName>
</protein>
<dbReference type="Proteomes" id="UP000184172">
    <property type="component" value="Unassembled WGS sequence"/>
</dbReference>
<name>A0A1M6N3V1_9FLAO</name>
<evidence type="ECO:0000256" key="1">
    <source>
        <dbReference type="SAM" id="SignalP"/>
    </source>
</evidence>
<reference evidence="4" key="1">
    <citation type="submission" date="2016-11" db="EMBL/GenBank/DDBJ databases">
        <authorList>
            <person name="Varghese N."/>
            <person name="Submissions S."/>
        </authorList>
    </citation>
    <scope>NUCLEOTIDE SEQUENCE [LARGE SCALE GENOMIC DNA]</scope>
    <source>
        <strain evidence="4">DSM 26349</strain>
    </source>
</reference>
<feature type="signal peptide" evidence="1">
    <location>
        <begin position="1"/>
        <end position="18"/>
    </location>
</feature>
<dbReference type="OrthoDB" id="947434at2"/>
<feature type="domain" description="Outer membrane protein beta-barrel" evidence="2">
    <location>
        <begin position="17"/>
        <end position="180"/>
    </location>
</feature>
<gene>
    <name evidence="3" type="ORF">SAMN04487908_13115</name>
</gene>
<dbReference type="InterPro" id="IPR025665">
    <property type="entry name" value="Beta-barrel_OMP_2"/>
</dbReference>
<evidence type="ECO:0000313" key="4">
    <source>
        <dbReference type="Proteomes" id="UP000184172"/>
    </source>
</evidence>